<evidence type="ECO:0000313" key="2">
    <source>
        <dbReference type="EMBL" id="KIN07224.1"/>
    </source>
</evidence>
<dbReference type="InParanoid" id="A0A0C3D7A1"/>
<name>A0A0C3D7A1_OIDMZ</name>
<feature type="region of interest" description="Disordered" evidence="1">
    <location>
        <begin position="106"/>
        <end position="127"/>
    </location>
</feature>
<keyword evidence="3" id="KW-1185">Reference proteome</keyword>
<dbReference type="Proteomes" id="UP000054321">
    <property type="component" value="Unassembled WGS sequence"/>
</dbReference>
<dbReference type="HOGENOM" id="CLU_1971178_0_0_1"/>
<gene>
    <name evidence="2" type="ORF">OIDMADRAFT_139842</name>
</gene>
<protein>
    <submittedName>
        <fullName evidence="2">Uncharacterized protein</fullName>
    </submittedName>
</protein>
<organism evidence="2 3">
    <name type="scientific">Oidiodendron maius (strain Zn)</name>
    <dbReference type="NCBI Taxonomy" id="913774"/>
    <lineage>
        <taxon>Eukaryota</taxon>
        <taxon>Fungi</taxon>
        <taxon>Dikarya</taxon>
        <taxon>Ascomycota</taxon>
        <taxon>Pezizomycotina</taxon>
        <taxon>Leotiomycetes</taxon>
        <taxon>Leotiomycetes incertae sedis</taxon>
        <taxon>Myxotrichaceae</taxon>
        <taxon>Oidiodendron</taxon>
    </lineage>
</organism>
<evidence type="ECO:0000313" key="3">
    <source>
        <dbReference type="Proteomes" id="UP000054321"/>
    </source>
</evidence>
<evidence type="ECO:0000256" key="1">
    <source>
        <dbReference type="SAM" id="MobiDB-lite"/>
    </source>
</evidence>
<sequence length="127" mass="14133">MTGKRRARGRASGERRQASVGLFEAMRTSRRSSTASRKKEEIKIDKSSDILRLYGDGYSGNECGLRSGLKASARCPILIRSRPAAAARARERRQWLAQIRGKKVEVRGPGDEGASVWTEPKSRETWG</sequence>
<dbReference type="AlphaFoldDB" id="A0A0C3D7A1"/>
<dbReference type="EMBL" id="KN832870">
    <property type="protein sequence ID" value="KIN07224.1"/>
    <property type="molecule type" value="Genomic_DNA"/>
</dbReference>
<reference evidence="3" key="2">
    <citation type="submission" date="2015-01" db="EMBL/GenBank/DDBJ databases">
        <title>Evolutionary Origins and Diversification of the Mycorrhizal Mutualists.</title>
        <authorList>
            <consortium name="DOE Joint Genome Institute"/>
            <consortium name="Mycorrhizal Genomics Consortium"/>
            <person name="Kohler A."/>
            <person name="Kuo A."/>
            <person name="Nagy L.G."/>
            <person name="Floudas D."/>
            <person name="Copeland A."/>
            <person name="Barry K.W."/>
            <person name="Cichocki N."/>
            <person name="Veneault-Fourrey C."/>
            <person name="LaButti K."/>
            <person name="Lindquist E.A."/>
            <person name="Lipzen A."/>
            <person name="Lundell T."/>
            <person name="Morin E."/>
            <person name="Murat C."/>
            <person name="Riley R."/>
            <person name="Ohm R."/>
            <person name="Sun H."/>
            <person name="Tunlid A."/>
            <person name="Henrissat B."/>
            <person name="Grigoriev I.V."/>
            <person name="Hibbett D.S."/>
            <person name="Martin F."/>
        </authorList>
    </citation>
    <scope>NUCLEOTIDE SEQUENCE [LARGE SCALE GENOMIC DNA]</scope>
    <source>
        <strain evidence="3">Zn</strain>
    </source>
</reference>
<accession>A0A0C3D7A1</accession>
<feature type="region of interest" description="Disordered" evidence="1">
    <location>
        <begin position="1"/>
        <end position="40"/>
    </location>
</feature>
<reference evidence="2 3" key="1">
    <citation type="submission" date="2014-04" db="EMBL/GenBank/DDBJ databases">
        <authorList>
            <consortium name="DOE Joint Genome Institute"/>
            <person name="Kuo A."/>
            <person name="Martino E."/>
            <person name="Perotto S."/>
            <person name="Kohler A."/>
            <person name="Nagy L.G."/>
            <person name="Floudas D."/>
            <person name="Copeland A."/>
            <person name="Barry K.W."/>
            <person name="Cichocki N."/>
            <person name="Veneault-Fourrey C."/>
            <person name="LaButti K."/>
            <person name="Lindquist E.A."/>
            <person name="Lipzen A."/>
            <person name="Lundell T."/>
            <person name="Morin E."/>
            <person name="Murat C."/>
            <person name="Sun H."/>
            <person name="Tunlid A."/>
            <person name="Henrissat B."/>
            <person name="Grigoriev I.V."/>
            <person name="Hibbett D.S."/>
            <person name="Martin F."/>
            <person name="Nordberg H.P."/>
            <person name="Cantor M.N."/>
            <person name="Hua S.X."/>
        </authorList>
    </citation>
    <scope>NUCLEOTIDE SEQUENCE [LARGE SCALE GENOMIC DNA]</scope>
    <source>
        <strain evidence="2 3">Zn</strain>
    </source>
</reference>
<proteinExistence type="predicted"/>